<dbReference type="GeneID" id="106668631"/>
<name>A0A8I6RZK2_CIMLE</name>
<dbReference type="KEGG" id="clec:106668631"/>
<evidence type="ECO:0000313" key="1">
    <source>
        <dbReference type="EnsemblMetazoa" id="XP_014253047.1"/>
    </source>
</evidence>
<reference evidence="1" key="1">
    <citation type="submission" date="2022-01" db="UniProtKB">
        <authorList>
            <consortium name="EnsemblMetazoa"/>
        </authorList>
    </citation>
    <scope>IDENTIFICATION</scope>
</reference>
<protein>
    <submittedName>
        <fullName evidence="1">Uncharacterized protein</fullName>
    </submittedName>
</protein>
<proteinExistence type="predicted"/>
<dbReference type="Proteomes" id="UP000494040">
    <property type="component" value="Unassembled WGS sequence"/>
</dbReference>
<dbReference type="AlphaFoldDB" id="A0A8I6RZK2"/>
<evidence type="ECO:0000313" key="2">
    <source>
        <dbReference type="Proteomes" id="UP000494040"/>
    </source>
</evidence>
<dbReference type="RefSeq" id="XP_014253047.1">
    <property type="nucleotide sequence ID" value="XM_014397561.2"/>
</dbReference>
<keyword evidence="2" id="KW-1185">Reference proteome</keyword>
<organism evidence="1 2">
    <name type="scientific">Cimex lectularius</name>
    <name type="common">Bed bug</name>
    <name type="synonym">Acanthia lectularia</name>
    <dbReference type="NCBI Taxonomy" id="79782"/>
    <lineage>
        <taxon>Eukaryota</taxon>
        <taxon>Metazoa</taxon>
        <taxon>Ecdysozoa</taxon>
        <taxon>Arthropoda</taxon>
        <taxon>Hexapoda</taxon>
        <taxon>Insecta</taxon>
        <taxon>Pterygota</taxon>
        <taxon>Neoptera</taxon>
        <taxon>Paraneoptera</taxon>
        <taxon>Hemiptera</taxon>
        <taxon>Heteroptera</taxon>
        <taxon>Panheteroptera</taxon>
        <taxon>Cimicomorpha</taxon>
        <taxon>Cimicidae</taxon>
        <taxon>Cimex</taxon>
    </lineage>
</organism>
<sequence length="234" mass="27010">MEMEVDGTINTERSLSLIGSRQVSVTVQDIEATALLLRVIKGRILFLLSKNNTSNSTHNDWSSVDHDSNDEVSIYLLKVALKYMKRCVDTHPALSNFLWQKIVLNESDKAIVHKQKSISKDFLLEQAVKEVVNLAVHIYELMNKKLKQSKKYMEVVHMSWQVQSNVNQVIPDSEDEESDVSEKIRFQKSKGNALRRVKRLGEIIQRLLVIYPVDYKKNEPMRTILKRLVIVDSM</sequence>
<accession>A0A8I6RZK2</accession>
<dbReference type="EnsemblMetazoa" id="XM_014397561.2">
    <property type="protein sequence ID" value="XP_014253047.1"/>
    <property type="gene ID" value="LOC106668631"/>
</dbReference>